<feature type="region of interest" description="Disordered" evidence="1">
    <location>
        <begin position="442"/>
        <end position="524"/>
    </location>
</feature>
<name>A0ABT7A117_9ACTN</name>
<dbReference type="Gene3D" id="3.30.565.10">
    <property type="entry name" value="Histidine kinase-like ATPase, C-terminal domain"/>
    <property type="match status" value="1"/>
</dbReference>
<evidence type="ECO:0000313" key="2">
    <source>
        <dbReference type="EMBL" id="MDJ1134754.1"/>
    </source>
</evidence>
<dbReference type="InterPro" id="IPR036890">
    <property type="entry name" value="HATPase_C_sf"/>
</dbReference>
<dbReference type="InterPro" id="IPR045261">
    <property type="entry name" value="MORC_ATPase"/>
</dbReference>
<gene>
    <name evidence="2" type="ORF">NMN56_022910</name>
</gene>
<evidence type="ECO:0000256" key="1">
    <source>
        <dbReference type="SAM" id="MobiDB-lite"/>
    </source>
</evidence>
<dbReference type="RefSeq" id="WP_274045618.1">
    <property type="nucleotide sequence ID" value="NZ_JANCPR020000023.1"/>
</dbReference>
<keyword evidence="2" id="KW-0547">Nucleotide-binding</keyword>
<dbReference type="PANTHER" id="PTHR23336">
    <property type="entry name" value="ZINC FINGER CW-TYPE COILED-COIL DOMAIN PROTEIN 3"/>
    <property type="match status" value="1"/>
</dbReference>
<protein>
    <submittedName>
        <fullName evidence="2">ATP-binding protein</fullName>
    </submittedName>
</protein>
<organism evidence="2 3">
    <name type="scientific">Streptomyces iconiensis</name>
    <dbReference type="NCBI Taxonomy" id="1384038"/>
    <lineage>
        <taxon>Bacteria</taxon>
        <taxon>Bacillati</taxon>
        <taxon>Actinomycetota</taxon>
        <taxon>Actinomycetes</taxon>
        <taxon>Kitasatosporales</taxon>
        <taxon>Streptomycetaceae</taxon>
        <taxon>Streptomyces</taxon>
    </lineage>
</organism>
<evidence type="ECO:0000313" key="3">
    <source>
        <dbReference type="Proteomes" id="UP001214441"/>
    </source>
</evidence>
<sequence length="792" mass="88588">MKITPSARVLRMLGEIEFDEWQCIAELIDNAFDDFTEIHRSGTPWAGGYRVSVELPNSARGQLVITDTGRGMTYDRLERAVRAGWSGNDMHDKLGLFGMGFNVSTARLGKRTRVLTTRQGDTEWIGVEIDLDRIGDDFEAEDITEPKADPNEHGTRIVISRLHPTRAGWLRKNGSALRNILGQVYSWLLLERPFELWVGGFQVKPVRHCRWGDERSVLYNNKERIPAYVEIDQRLENGLACGDCGQWQLTDRDTCEDCGSNRLTARERRVHGWLGIQRYMHKNDYGIDFLRNGRKILRWDKQLFTWRNPDGAAGNEEPEYPVDLAHQGGRIIGEIHLDHVPVTYQKDAFEYGDRSWRSAVEIVRGVAPLLPRRAADMGYEENTSPLALLFKAFRRNDAGLRYLVPGDGRKPIHDDTRRWGQEFHRGNPNYQTDERWWQAVEDHEAAKSRGKNAKTAAATPGKPDEAAVMEALGLNGGDTAEPTTPANETGEAKLDTEAESPKDGGASNSSAPASEQRPETRHERVTRYMENSTTYPALSRPFGHPRVGFVEVETRQLTAGGLADENLHRTPVLLDQRAGNSLVAFLDLDHAIFQKFGADPADLLLAEVAVLLRVRAETEWSHSELIAAIRTESLPATALDAQLISAEAQELLAEIRHRMMSELDRTGEAEKAYHFLSPDELTATEHAMIANGKVTRTVDLGTSGEFLLHVPALFLVRLVESLPSAFMDNRVFQGVYEGVASASARRLSLARTVGYLSDVATQATFAGASLPNQLLRTRLSIRLLADDLAEEK</sequence>
<keyword evidence="3" id="KW-1185">Reference proteome</keyword>
<dbReference type="SUPFAM" id="SSF55874">
    <property type="entry name" value="ATPase domain of HSP90 chaperone/DNA topoisomerase II/histidine kinase"/>
    <property type="match status" value="1"/>
</dbReference>
<dbReference type="GO" id="GO:0005524">
    <property type="term" value="F:ATP binding"/>
    <property type="evidence" value="ECO:0007669"/>
    <property type="project" value="UniProtKB-KW"/>
</dbReference>
<feature type="compositionally biased region" description="Basic and acidic residues" evidence="1">
    <location>
        <begin position="490"/>
        <end position="502"/>
    </location>
</feature>
<proteinExistence type="predicted"/>
<keyword evidence="2" id="KW-0067">ATP-binding</keyword>
<dbReference type="PANTHER" id="PTHR23336:SF76">
    <property type="entry name" value="MORC S5 DOMAIN-CONTAINING PROTEIN"/>
    <property type="match status" value="1"/>
</dbReference>
<reference evidence="2 3" key="1">
    <citation type="submission" date="2023-05" db="EMBL/GenBank/DDBJ databases">
        <title>Streptantibioticus silvisoli sp. nov., acidotolerant actinomycetes 1 from pine litter.</title>
        <authorList>
            <person name="Swiecimska M."/>
            <person name="Golinska P."/>
            <person name="Sangal V."/>
            <person name="Wachnowicz B."/>
            <person name="Goodfellow M."/>
        </authorList>
    </citation>
    <scope>NUCLEOTIDE SEQUENCE [LARGE SCALE GENOMIC DNA]</scope>
    <source>
        <strain evidence="2 3">DSM 42109</strain>
    </source>
</reference>
<comment type="caution">
    <text evidence="2">The sequence shown here is derived from an EMBL/GenBank/DDBJ whole genome shotgun (WGS) entry which is preliminary data.</text>
</comment>
<dbReference type="Proteomes" id="UP001214441">
    <property type="component" value="Unassembled WGS sequence"/>
</dbReference>
<accession>A0ABT7A117</accession>
<dbReference type="Pfam" id="PF13589">
    <property type="entry name" value="HATPase_c_3"/>
    <property type="match status" value="1"/>
</dbReference>
<dbReference type="EMBL" id="JANCPR020000023">
    <property type="protein sequence ID" value="MDJ1134754.1"/>
    <property type="molecule type" value="Genomic_DNA"/>
</dbReference>